<dbReference type="EMBL" id="JAUZQC010000014">
    <property type="protein sequence ID" value="KAK5860041.1"/>
    <property type="molecule type" value="Genomic_DNA"/>
</dbReference>
<organism evidence="1 2">
    <name type="scientific">Eleginops maclovinus</name>
    <name type="common">Patagonian blennie</name>
    <name type="synonym">Eleginus maclovinus</name>
    <dbReference type="NCBI Taxonomy" id="56733"/>
    <lineage>
        <taxon>Eukaryota</taxon>
        <taxon>Metazoa</taxon>
        <taxon>Chordata</taxon>
        <taxon>Craniata</taxon>
        <taxon>Vertebrata</taxon>
        <taxon>Euteleostomi</taxon>
        <taxon>Actinopterygii</taxon>
        <taxon>Neopterygii</taxon>
        <taxon>Teleostei</taxon>
        <taxon>Neoteleostei</taxon>
        <taxon>Acanthomorphata</taxon>
        <taxon>Eupercaria</taxon>
        <taxon>Perciformes</taxon>
        <taxon>Notothenioidei</taxon>
        <taxon>Eleginopidae</taxon>
        <taxon>Eleginops</taxon>
    </lineage>
</organism>
<comment type="caution">
    <text evidence="1">The sequence shown here is derived from an EMBL/GenBank/DDBJ whole genome shotgun (WGS) entry which is preliminary data.</text>
</comment>
<name>A0AAN7X9A2_ELEMC</name>
<reference evidence="1 2" key="2">
    <citation type="journal article" date="2023" name="Mol. Biol. Evol.">
        <title>Genomics of Secondarily Temperate Adaptation in the Only Non-Antarctic Icefish.</title>
        <authorList>
            <person name="Rivera-Colon A.G."/>
            <person name="Rayamajhi N."/>
            <person name="Minhas B.F."/>
            <person name="Madrigal G."/>
            <person name="Bilyk K.T."/>
            <person name="Yoon V."/>
            <person name="Hune M."/>
            <person name="Gregory S."/>
            <person name="Cheng C.H.C."/>
            <person name="Catchen J.M."/>
        </authorList>
    </citation>
    <scope>NUCLEOTIDE SEQUENCE [LARGE SCALE GENOMIC DNA]</scope>
    <source>
        <strain evidence="1">JMC-PN-2008</strain>
    </source>
</reference>
<dbReference type="Proteomes" id="UP001346869">
    <property type="component" value="Unassembled WGS sequence"/>
</dbReference>
<accession>A0AAN7X9A2</accession>
<reference evidence="1 2" key="1">
    <citation type="journal article" date="2023" name="Genes (Basel)">
        <title>Chromosome-Level Genome Assembly and Circadian Gene Repertoire of the Patagonia Blennie Eleginops maclovinus-The Closest Ancestral Proxy of Antarctic Cryonotothenioids.</title>
        <authorList>
            <person name="Cheng C.C."/>
            <person name="Rivera-Colon A.G."/>
            <person name="Minhas B.F."/>
            <person name="Wilson L."/>
            <person name="Rayamajhi N."/>
            <person name="Vargas-Chacoff L."/>
            <person name="Catchen J.M."/>
        </authorList>
    </citation>
    <scope>NUCLEOTIDE SEQUENCE [LARGE SCALE GENOMIC DNA]</scope>
    <source>
        <strain evidence="1">JMC-PN-2008</strain>
    </source>
</reference>
<evidence type="ECO:0000313" key="2">
    <source>
        <dbReference type="Proteomes" id="UP001346869"/>
    </source>
</evidence>
<sequence length="131" mass="14097">MSSGNCSSSMVFSLYCSHIPQPSLLMQLPPEPQSNANPCPEHKGSLCEVFTDPHHQPLRSHPSQPRSPSVADVLHLLDDGLSGTRQKFTQLSCSHCREAGLTRWACSGATSHVPLLASGPPPLFTTICPLI</sequence>
<protein>
    <submittedName>
        <fullName evidence="1">Uncharacterized protein</fullName>
    </submittedName>
</protein>
<dbReference type="AlphaFoldDB" id="A0AAN7X9A2"/>
<evidence type="ECO:0000313" key="1">
    <source>
        <dbReference type="EMBL" id="KAK5860041.1"/>
    </source>
</evidence>
<gene>
    <name evidence="1" type="ORF">PBY51_021549</name>
</gene>
<keyword evidence="2" id="KW-1185">Reference proteome</keyword>
<proteinExistence type="predicted"/>